<dbReference type="Proteomes" id="UP000595814">
    <property type="component" value="Chromosome"/>
</dbReference>
<reference evidence="1 2" key="1">
    <citation type="journal article" date="2022" name="Int. J. Syst. Evol. Microbiol.">
        <title>Miniphocaeibacter halophilus sp. nov., an ammonium-tolerant acetate-producing bacterium isolated from a biogas system.</title>
        <authorList>
            <person name="Schnurer A."/>
            <person name="Singh A."/>
            <person name="Bi S."/>
            <person name="Qiao W."/>
            <person name="Westerholm M."/>
        </authorList>
    </citation>
    <scope>NUCLEOTIDE SEQUENCE [LARGE SCALE GENOMIC DNA]</scope>
    <source>
        <strain evidence="1 2">AMB_01</strain>
    </source>
</reference>
<accession>A0AC61MQY3</accession>
<name>A0AC61MQY3_9FIRM</name>
<evidence type="ECO:0000313" key="2">
    <source>
        <dbReference type="Proteomes" id="UP000595814"/>
    </source>
</evidence>
<keyword evidence="2" id="KW-1185">Reference proteome</keyword>
<evidence type="ECO:0000313" key="1">
    <source>
        <dbReference type="EMBL" id="QQK08007.1"/>
    </source>
</evidence>
<protein>
    <submittedName>
        <fullName evidence="1">Glycosyltransferase family 4 protein</fullName>
    </submittedName>
</protein>
<dbReference type="EMBL" id="CP066744">
    <property type="protein sequence ID" value="QQK08007.1"/>
    <property type="molecule type" value="Genomic_DNA"/>
</dbReference>
<proteinExistence type="predicted"/>
<organism evidence="1 2">
    <name type="scientific">Miniphocaeibacter halophilus</name>
    <dbReference type="NCBI Taxonomy" id="2931922"/>
    <lineage>
        <taxon>Bacteria</taxon>
        <taxon>Bacillati</taxon>
        <taxon>Bacillota</taxon>
        <taxon>Tissierellia</taxon>
        <taxon>Tissierellales</taxon>
        <taxon>Peptoniphilaceae</taxon>
        <taxon>Miniphocaeibacter</taxon>
    </lineage>
</organism>
<sequence>MRNSVLEVCSYYMGSTLYQNLFDQFDNEKIEHDILYFCSSKTVIEREIPNNLIVSQSFKPLDRVAFHVKHKKVYKDIQNKVDFNKYYMTHAHSLVSNGYISMRIKEDYGIPYIVAVRNTDLFTFLRLYPFVRNTAKRILNEAEKVIFLSPTYRDLTVNKHVNKVDRDKILEKSIILPNGIDQYYLDNGQIKEKSNMQDANLIYVGRVDDLNKNVITTIKACKELIKQGYNIKLTLVGRLKNSIFKKIVKNNTFIKHIAETDKYGVRKALSENDIFIMPSKKETFGLVYVEAMSQGLPVIYSKGQGFDGQFPEGYVGYHVKYNDVDEIVKKVKEILKNYNNMSINAAKSAKKFNWKDISKEYIEIYNNIRNK</sequence>
<gene>
    <name evidence="1" type="ORF">JFY71_00265</name>
</gene>